<comment type="caution">
    <text evidence="2">The sequence shown here is derived from an EMBL/GenBank/DDBJ whole genome shotgun (WGS) entry which is preliminary data.</text>
</comment>
<reference evidence="2" key="1">
    <citation type="submission" date="2021-12" db="EMBL/GenBank/DDBJ databases">
        <title>Prjna785345.</title>
        <authorList>
            <person name="Rujirawat T."/>
            <person name="Krajaejun T."/>
        </authorList>
    </citation>
    <scope>NUCLEOTIDE SEQUENCE</scope>
    <source>
        <strain evidence="2">Pi057C3</strain>
    </source>
</reference>
<evidence type="ECO:0000256" key="1">
    <source>
        <dbReference type="SAM" id="MobiDB-lite"/>
    </source>
</evidence>
<gene>
    <name evidence="2" type="ORF">P43SY_003964</name>
</gene>
<organism evidence="2 3">
    <name type="scientific">Pythium insidiosum</name>
    <name type="common">Pythiosis disease agent</name>
    <dbReference type="NCBI Taxonomy" id="114742"/>
    <lineage>
        <taxon>Eukaryota</taxon>
        <taxon>Sar</taxon>
        <taxon>Stramenopiles</taxon>
        <taxon>Oomycota</taxon>
        <taxon>Peronosporomycetes</taxon>
        <taxon>Pythiales</taxon>
        <taxon>Pythiaceae</taxon>
        <taxon>Pythium</taxon>
    </lineage>
</organism>
<keyword evidence="3" id="KW-1185">Reference proteome</keyword>
<feature type="region of interest" description="Disordered" evidence="1">
    <location>
        <begin position="213"/>
        <end position="232"/>
    </location>
</feature>
<protein>
    <submittedName>
        <fullName evidence="2">Uncharacterized protein</fullName>
    </submittedName>
</protein>
<evidence type="ECO:0000313" key="3">
    <source>
        <dbReference type="Proteomes" id="UP001209570"/>
    </source>
</evidence>
<dbReference type="Proteomes" id="UP001209570">
    <property type="component" value="Unassembled WGS sequence"/>
</dbReference>
<proteinExistence type="predicted"/>
<feature type="compositionally biased region" description="Basic and acidic residues" evidence="1">
    <location>
        <begin position="217"/>
        <end position="232"/>
    </location>
</feature>
<sequence>MPHLHCELFVRDCEHDAQRVFSTEYKRLLSSHLAAVLRSLPPTRDAYVPTERDVTEYVTYMLLQPFVSHQQALLRVSSGVLRVEAQLDTFRAWVASLSSELERLVQQLSDRLSLDFLVDEIVSCMYDEDPDGIPRSQREVTRHVLRNTNFLGWETYSEQLRHVFVMDGRHHASAVFPNGVAPCVWHGLGFGGPALVAGDYRAALRQPARGSAASLDRISDDSGSRTPTRRGDDDNSLALELDLFVYALHGASYCLQLTMIPSLSTQDRSSPSPRALHVYARLYRGHLVAASDDGSLDSAAHDTPTALPSHEELLLLSPEERRALAQFPEAVASLCVTYEWRIMALQAERSSNATEEIGIGLQDCIDTSAMGSVDREASSEHMSSLVVSCGRDKEAEDEDDELLFEPAPQEQNAPVAPLELTIDAQVMDFESFVQGQEELRTPSYAGHCELPKMSDDLALVNLDRNSVTGGGDVVLPPARSCSLRSRLVKLCQPRLQFRDQVMFSSRSTSDTKWSGSSFPSDAVRAVFHDELQSMLDHLETFTFRFECTDRTVSVVDASNKSRHWPSDAARFYSAVLQSQAFSSYLGRQSFGS</sequence>
<evidence type="ECO:0000313" key="2">
    <source>
        <dbReference type="EMBL" id="KAJ0397020.1"/>
    </source>
</evidence>
<dbReference type="AlphaFoldDB" id="A0AAD5LDC0"/>
<accession>A0AAD5LDC0</accession>
<name>A0AAD5LDC0_PYTIN</name>
<dbReference type="EMBL" id="JAKCXM010000270">
    <property type="protein sequence ID" value="KAJ0397020.1"/>
    <property type="molecule type" value="Genomic_DNA"/>
</dbReference>